<evidence type="ECO:0000313" key="1">
    <source>
        <dbReference type="EMBL" id="AKA71945.1"/>
    </source>
</evidence>
<reference evidence="1 2" key="1">
    <citation type="journal article" date="2015" name="J. Biotechnol.">
        <title>Complete genome sequence of a malodorant-producing acetogen, Clostridium scatologenes ATCC 25775(T).</title>
        <authorList>
            <person name="Zhu Z."/>
            <person name="Guo T."/>
            <person name="Zheng H."/>
            <person name="Song T."/>
            <person name="Ouyang P."/>
            <person name="Xie J."/>
        </authorList>
    </citation>
    <scope>NUCLEOTIDE SEQUENCE [LARGE SCALE GENOMIC DNA]</scope>
    <source>
        <strain evidence="1 2">ATCC 25775</strain>
    </source>
</reference>
<accession>A0A0E3K3V1</accession>
<dbReference type="KEGG" id="csq:CSCA_4820"/>
<dbReference type="Proteomes" id="UP000033115">
    <property type="component" value="Chromosome"/>
</dbReference>
<evidence type="ECO:0000313" key="2">
    <source>
        <dbReference type="Proteomes" id="UP000033115"/>
    </source>
</evidence>
<protein>
    <submittedName>
        <fullName evidence="1">Uncharacterized protein</fullName>
    </submittedName>
</protein>
<organism evidence="1 2">
    <name type="scientific">Clostridium scatologenes</name>
    <dbReference type="NCBI Taxonomy" id="1548"/>
    <lineage>
        <taxon>Bacteria</taxon>
        <taxon>Bacillati</taxon>
        <taxon>Bacillota</taxon>
        <taxon>Clostridia</taxon>
        <taxon>Eubacteriales</taxon>
        <taxon>Clostridiaceae</taxon>
        <taxon>Clostridium</taxon>
    </lineage>
</organism>
<dbReference type="HOGENOM" id="CLU_2179289_0_0_9"/>
<dbReference type="RefSeq" id="WP_029159880.1">
    <property type="nucleotide sequence ID" value="NZ_CP009933.1"/>
</dbReference>
<gene>
    <name evidence="1" type="ORF">CSCA_4820</name>
</gene>
<keyword evidence="2" id="KW-1185">Reference proteome</keyword>
<proteinExistence type="predicted"/>
<name>A0A0E3K3V1_CLOSL</name>
<dbReference type="AlphaFoldDB" id="A0A0E3K3V1"/>
<sequence length="109" mass="13160">MAVKFDFPNGVNELDLKLFNDILLKLKIEIKNDSNMEFYGMTFDTTYLLKDYSKEEIYKSMHNIFDISLLKLNHNSEYKERMILDYKKSDNEIIIGFYNVLYLKKNFYL</sequence>
<dbReference type="EMBL" id="CP009933">
    <property type="protein sequence ID" value="AKA71945.1"/>
    <property type="molecule type" value="Genomic_DNA"/>
</dbReference>